<dbReference type="AlphaFoldDB" id="A0A8J1KMD9"/>
<name>A0A8J1KMD9_XENLA</name>
<accession>A0A8J1KMD9</accession>
<keyword evidence="1" id="KW-1133">Transmembrane helix</keyword>
<organism evidence="2 5">
    <name type="scientific">Xenopus laevis</name>
    <name type="common">African clawed frog</name>
    <dbReference type="NCBI Taxonomy" id="8355"/>
    <lineage>
        <taxon>Eukaryota</taxon>
        <taxon>Metazoa</taxon>
        <taxon>Chordata</taxon>
        <taxon>Craniata</taxon>
        <taxon>Vertebrata</taxon>
        <taxon>Euteleostomi</taxon>
        <taxon>Amphibia</taxon>
        <taxon>Batrachia</taxon>
        <taxon>Anura</taxon>
        <taxon>Pipoidea</taxon>
        <taxon>Pipidae</taxon>
        <taxon>Xenopodinae</taxon>
        <taxon>Xenopus</taxon>
        <taxon>Xenopus</taxon>
    </lineage>
</organism>
<dbReference type="CTD" id="121393311"/>
<dbReference type="RefSeq" id="XP_041417394.1">
    <property type="nucleotide sequence ID" value="XM_041561460.1"/>
</dbReference>
<dbReference type="RefSeq" id="XP_041417393.1">
    <property type="nucleotide sequence ID" value="XM_041561459.1"/>
</dbReference>
<reference evidence="3 4" key="1">
    <citation type="submission" date="2025-04" db="UniProtKB">
        <authorList>
            <consortium name="RefSeq"/>
        </authorList>
    </citation>
    <scope>IDENTIFICATION</scope>
    <source>
        <strain evidence="3 4">J_2021</strain>
        <tissue evidence="3 4">Erythrocytes</tissue>
    </source>
</reference>
<sequence length="516" mass="59545">MDQLRKMGIQNVTGQYNWTFTANSKWIICANATNIAGRRVPWQSLLHVWNIDSATQNLGHIKRLPATCIPVATIGQKIILHINIVFPAKRSCHNARRKRAWYDTLLGGYGTLAGTLNSFDIETLANRMHKAGGLTNDAVVWQAKWMPTIWAPLQQQVEIDKNINNMELEVNNFSLNFDTNMKKFVNWTVCTLQTIYEQQQKDNMKTLLMTGNEQVWRTVFNRTQEWIQIYLHQMVCNDTICKGTVILFNITRPTIMCKYIVMPLIISGYFWQPLFVGAYIDNKNRTHNLENCEDTYNGKVCKLQSSVYEPCLLQNSINQCLWTVLPLSYEWMLEISPQVICVVTNQSVIPKMQTPFVGCIHNVSAFTWQNQTFLLSPNEMINITHIWTPHVLDPPNWNLSLHRLERIMNSSNEVRDVIVRLNNSLAAHQLYTTIVAQKIVKLGSTIADATSHHWYDVFTGYSPSAEHMFSVLIHPLLIIMICMCILTIWNCYVFYSMCCKPTTQQIKMVTYGRINH</sequence>
<dbReference type="Proteomes" id="UP000186698">
    <property type="component" value="Chromosome 4S"/>
</dbReference>
<evidence type="ECO:0000313" key="2">
    <source>
        <dbReference type="Proteomes" id="UP000186698"/>
    </source>
</evidence>
<protein>
    <submittedName>
        <fullName evidence="3 4">Uncharacterized protein LOC121393311</fullName>
    </submittedName>
</protein>
<dbReference type="GeneID" id="121393311"/>
<evidence type="ECO:0000313" key="5">
    <source>
        <dbReference type="RefSeq" id="XP_041417394.1"/>
    </source>
</evidence>
<feature type="transmembrane region" description="Helical" evidence="1">
    <location>
        <begin position="471"/>
        <end position="495"/>
    </location>
</feature>
<evidence type="ECO:0000313" key="4">
    <source>
        <dbReference type="RefSeq" id="XP_041417393.1"/>
    </source>
</evidence>
<keyword evidence="2" id="KW-1185">Reference proteome</keyword>
<gene>
    <name evidence="3 4 5" type="primary">LOC121393311</name>
</gene>
<dbReference type="OrthoDB" id="9908551at2759"/>
<dbReference type="KEGG" id="xla:121393311"/>
<evidence type="ECO:0000256" key="1">
    <source>
        <dbReference type="SAM" id="Phobius"/>
    </source>
</evidence>
<keyword evidence="1" id="KW-0812">Transmembrane</keyword>
<proteinExistence type="predicted"/>
<dbReference type="RefSeq" id="XP_041417392.1">
    <property type="nucleotide sequence ID" value="XM_041561458.1"/>
</dbReference>
<keyword evidence="1" id="KW-0472">Membrane</keyword>
<evidence type="ECO:0000313" key="3">
    <source>
        <dbReference type="RefSeq" id="XP_041417392.1"/>
    </source>
</evidence>